<dbReference type="EMBL" id="JXTB01000214">
    <property type="protein sequence ID" value="PON52830.1"/>
    <property type="molecule type" value="Genomic_DNA"/>
</dbReference>
<dbReference type="OrthoDB" id="10386089at2759"/>
<gene>
    <name evidence="1" type="ORF">PanWU01x14_206720</name>
</gene>
<dbReference type="AlphaFoldDB" id="A0A2P5BVL9"/>
<reference evidence="2" key="1">
    <citation type="submission" date="2016-06" db="EMBL/GenBank/DDBJ databases">
        <title>Parallel loss of symbiosis genes in relatives of nitrogen-fixing non-legume Parasponia.</title>
        <authorList>
            <person name="Van Velzen R."/>
            <person name="Holmer R."/>
            <person name="Bu F."/>
            <person name="Rutten L."/>
            <person name="Van Zeijl A."/>
            <person name="Liu W."/>
            <person name="Santuari L."/>
            <person name="Cao Q."/>
            <person name="Sharma T."/>
            <person name="Shen D."/>
            <person name="Roswanjaya Y."/>
            <person name="Wardhani T."/>
            <person name="Kalhor M.S."/>
            <person name="Jansen J."/>
            <person name="Van den Hoogen J."/>
            <person name="Gungor B."/>
            <person name="Hartog M."/>
            <person name="Hontelez J."/>
            <person name="Verver J."/>
            <person name="Yang W.-C."/>
            <person name="Schijlen E."/>
            <person name="Repin R."/>
            <person name="Schilthuizen M."/>
            <person name="Schranz E."/>
            <person name="Heidstra R."/>
            <person name="Miyata K."/>
            <person name="Fedorova E."/>
            <person name="Kohlen W."/>
            <person name="Bisseling T."/>
            <person name="Smit S."/>
            <person name="Geurts R."/>
        </authorList>
    </citation>
    <scope>NUCLEOTIDE SEQUENCE [LARGE SCALE GENOMIC DNA]</scope>
    <source>
        <strain evidence="2">cv. WU1-14</strain>
    </source>
</reference>
<proteinExistence type="predicted"/>
<organism evidence="1 2">
    <name type="scientific">Parasponia andersonii</name>
    <name type="common">Sponia andersonii</name>
    <dbReference type="NCBI Taxonomy" id="3476"/>
    <lineage>
        <taxon>Eukaryota</taxon>
        <taxon>Viridiplantae</taxon>
        <taxon>Streptophyta</taxon>
        <taxon>Embryophyta</taxon>
        <taxon>Tracheophyta</taxon>
        <taxon>Spermatophyta</taxon>
        <taxon>Magnoliopsida</taxon>
        <taxon>eudicotyledons</taxon>
        <taxon>Gunneridae</taxon>
        <taxon>Pentapetalae</taxon>
        <taxon>rosids</taxon>
        <taxon>fabids</taxon>
        <taxon>Rosales</taxon>
        <taxon>Cannabaceae</taxon>
        <taxon>Parasponia</taxon>
    </lineage>
</organism>
<evidence type="ECO:0000313" key="2">
    <source>
        <dbReference type="Proteomes" id="UP000237105"/>
    </source>
</evidence>
<evidence type="ECO:0000313" key="1">
    <source>
        <dbReference type="EMBL" id="PON52830.1"/>
    </source>
</evidence>
<sequence>MDRSKSASRFMLEIDSGMVPVSWFRPNKARLSMPSFPKFAGMPPVRWLLVRSRCLSPPMLTMLAGISPVRALSARFSTVSLCRRPISSGIFPESWFPIRSRTRREERDTDQQHCSDHLDLFFSFLVCSWFLSLSRKLRCSFSL</sequence>
<name>A0A2P5BVL9_PARAD</name>
<protein>
    <submittedName>
        <fullName evidence="1">Uncharacterized protein</fullName>
    </submittedName>
</protein>
<accession>A0A2P5BVL9</accession>
<keyword evidence="2" id="KW-1185">Reference proteome</keyword>
<dbReference type="Proteomes" id="UP000237105">
    <property type="component" value="Unassembled WGS sequence"/>
</dbReference>
<comment type="caution">
    <text evidence="1">The sequence shown here is derived from an EMBL/GenBank/DDBJ whole genome shotgun (WGS) entry which is preliminary data.</text>
</comment>